<gene>
    <name evidence="7" type="primary">fdhC2</name>
    <name evidence="7" type="ORF">VPARA_35130</name>
</gene>
<sequence length="164" mass="17911">MAKLHTRMEHLMFKRYSFGAASSGLLTLALLVSAGHAYAQPVAPQSTATNQQLLDSFSSSPTRATFQGGETIYRSMCQGCHMPNGEGAHSGAGFFPDLRKNQKLGAGAYPAMVVVNGLHGMPPFGAWMDDQQVADVVNYIRTHFNNDYKDTVRPDDVKQFRGAR</sequence>
<dbReference type="AlphaFoldDB" id="A0A0H2LZ64"/>
<evidence type="ECO:0000256" key="5">
    <source>
        <dbReference type="SAM" id="SignalP"/>
    </source>
</evidence>
<organism evidence="7 8">
    <name type="scientific">Variovorax paradoxus</name>
    <dbReference type="NCBI Taxonomy" id="34073"/>
    <lineage>
        <taxon>Bacteria</taxon>
        <taxon>Pseudomonadati</taxon>
        <taxon>Pseudomonadota</taxon>
        <taxon>Betaproteobacteria</taxon>
        <taxon>Burkholderiales</taxon>
        <taxon>Comamonadaceae</taxon>
        <taxon>Variovorax</taxon>
    </lineage>
</organism>
<dbReference type="Proteomes" id="UP000035170">
    <property type="component" value="Unassembled WGS sequence"/>
</dbReference>
<dbReference type="InterPro" id="IPR009056">
    <property type="entry name" value="Cyt_c-like_dom"/>
</dbReference>
<name>A0A0H2LZ64_VARPD</name>
<dbReference type="GO" id="GO:0020037">
    <property type="term" value="F:heme binding"/>
    <property type="evidence" value="ECO:0007669"/>
    <property type="project" value="InterPro"/>
</dbReference>
<proteinExistence type="predicted"/>
<dbReference type="PANTHER" id="PTHR35008:SF9">
    <property type="entry name" value="CYTOCHROME C DOMAIN-CONTAINING PROTEIN"/>
    <property type="match status" value="1"/>
</dbReference>
<reference evidence="7" key="1">
    <citation type="submission" date="2015-03" db="EMBL/GenBank/DDBJ databases">
        <title>Genome sequence of Variovorax paradoxus TBEA6.</title>
        <authorList>
            <person name="Poehlein A."/>
            <person name="Schuldes J."/>
            <person name="Wuebbeler J.H."/>
            <person name="Hiessl S."/>
            <person name="Steinbuechel A."/>
            <person name="Daniel R."/>
        </authorList>
    </citation>
    <scope>NUCLEOTIDE SEQUENCE [LARGE SCALE GENOMIC DNA]</scope>
    <source>
        <strain evidence="7">TBEA6</strain>
    </source>
</reference>
<comment type="caution">
    <text evidence="7">The sequence shown here is derived from an EMBL/GenBank/DDBJ whole genome shotgun (WGS) entry which is preliminary data.</text>
</comment>
<dbReference type="InterPro" id="IPR036909">
    <property type="entry name" value="Cyt_c-like_dom_sf"/>
</dbReference>
<protein>
    <submittedName>
        <fullName evidence="7">Fructose dehydrogenase cytochrome subunit</fullName>
    </submittedName>
</protein>
<dbReference type="Pfam" id="PF13442">
    <property type="entry name" value="Cytochrome_CBB3"/>
    <property type="match status" value="1"/>
</dbReference>
<evidence type="ECO:0000256" key="2">
    <source>
        <dbReference type="ARBA" id="ARBA00022723"/>
    </source>
</evidence>
<evidence type="ECO:0000256" key="1">
    <source>
        <dbReference type="ARBA" id="ARBA00022617"/>
    </source>
</evidence>
<dbReference type="PANTHER" id="PTHR35008">
    <property type="entry name" value="BLL4482 PROTEIN-RELATED"/>
    <property type="match status" value="1"/>
</dbReference>
<dbReference type="GO" id="GO:0009055">
    <property type="term" value="F:electron transfer activity"/>
    <property type="evidence" value="ECO:0007669"/>
    <property type="project" value="InterPro"/>
</dbReference>
<evidence type="ECO:0000259" key="6">
    <source>
        <dbReference type="PROSITE" id="PS51007"/>
    </source>
</evidence>
<keyword evidence="5" id="KW-0732">Signal</keyword>
<keyword evidence="3 4" id="KW-0408">Iron</keyword>
<accession>A0A0H2LZ64</accession>
<evidence type="ECO:0000256" key="4">
    <source>
        <dbReference type="PROSITE-ProRule" id="PRU00433"/>
    </source>
</evidence>
<evidence type="ECO:0000313" key="7">
    <source>
        <dbReference type="EMBL" id="KLN55489.1"/>
    </source>
</evidence>
<evidence type="ECO:0000313" key="8">
    <source>
        <dbReference type="Proteomes" id="UP000035170"/>
    </source>
</evidence>
<feature type="chain" id="PRO_5005200278" evidence="5">
    <location>
        <begin position="40"/>
        <end position="164"/>
    </location>
</feature>
<dbReference type="PROSITE" id="PS51007">
    <property type="entry name" value="CYTC"/>
    <property type="match status" value="1"/>
</dbReference>
<feature type="signal peptide" evidence="5">
    <location>
        <begin position="1"/>
        <end position="39"/>
    </location>
</feature>
<keyword evidence="8" id="KW-1185">Reference proteome</keyword>
<evidence type="ECO:0000256" key="3">
    <source>
        <dbReference type="ARBA" id="ARBA00023004"/>
    </source>
</evidence>
<feature type="domain" description="Cytochrome c" evidence="6">
    <location>
        <begin position="64"/>
        <end position="144"/>
    </location>
</feature>
<dbReference type="EMBL" id="JZWI01000017">
    <property type="protein sequence ID" value="KLN55489.1"/>
    <property type="molecule type" value="Genomic_DNA"/>
</dbReference>
<dbReference type="GO" id="GO:0046872">
    <property type="term" value="F:metal ion binding"/>
    <property type="evidence" value="ECO:0007669"/>
    <property type="project" value="UniProtKB-KW"/>
</dbReference>
<dbReference type="SUPFAM" id="SSF46626">
    <property type="entry name" value="Cytochrome c"/>
    <property type="match status" value="1"/>
</dbReference>
<dbReference type="Gene3D" id="1.10.760.10">
    <property type="entry name" value="Cytochrome c-like domain"/>
    <property type="match status" value="1"/>
</dbReference>
<keyword evidence="1 4" id="KW-0349">Heme</keyword>
<dbReference type="PATRIC" id="fig|34073.19.peg.3602"/>
<keyword evidence="2 4" id="KW-0479">Metal-binding</keyword>
<dbReference type="InterPro" id="IPR051459">
    <property type="entry name" value="Cytochrome_c-type_DH"/>
</dbReference>